<dbReference type="Pfam" id="PF02578">
    <property type="entry name" value="Cu-oxidase_4"/>
    <property type="match status" value="1"/>
</dbReference>
<keyword evidence="8" id="KW-0186">Copper</keyword>
<keyword evidence="5" id="KW-0479">Metal-binding</keyword>
<dbReference type="OrthoDB" id="4279at2"/>
<name>A0A366K7H3_9BIFI</name>
<evidence type="ECO:0000256" key="4">
    <source>
        <dbReference type="ARBA" id="ARBA00022679"/>
    </source>
</evidence>
<dbReference type="AlphaFoldDB" id="A0A366K7H3"/>
<evidence type="ECO:0000256" key="8">
    <source>
        <dbReference type="ARBA" id="ARBA00023008"/>
    </source>
</evidence>
<dbReference type="PANTHER" id="PTHR30616:SF2">
    <property type="entry name" value="PURINE NUCLEOSIDE PHOSPHORYLASE LACC1"/>
    <property type="match status" value="1"/>
</dbReference>
<feature type="region of interest" description="Disordered" evidence="12">
    <location>
        <begin position="121"/>
        <end position="165"/>
    </location>
</feature>
<comment type="catalytic activity">
    <reaction evidence="10">
        <text>adenosine + phosphate = alpha-D-ribose 1-phosphate + adenine</text>
        <dbReference type="Rhea" id="RHEA:27642"/>
        <dbReference type="ChEBI" id="CHEBI:16335"/>
        <dbReference type="ChEBI" id="CHEBI:16708"/>
        <dbReference type="ChEBI" id="CHEBI:43474"/>
        <dbReference type="ChEBI" id="CHEBI:57720"/>
        <dbReference type="EC" id="2.4.2.1"/>
    </reaction>
    <physiologicalReaction direction="left-to-right" evidence="10">
        <dbReference type="Rhea" id="RHEA:27643"/>
    </physiologicalReaction>
</comment>
<evidence type="ECO:0000256" key="2">
    <source>
        <dbReference type="ARBA" id="ARBA00003215"/>
    </source>
</evidence>
<dbReference type="Proteomes" id="UP000252530">
    <property type="component" value="Unassembled WGS sequence"/>
</dbReference>
<evidence type="ECO:0000256" key="12">
    <source>
        <dbReference type="SAM" id="MobiDB-lite"/>
    </source>
</evidence>
<evidence type="ECO:0000313" key="14">
    <source>
        <dbReference type="Proteomes" id="UP000252530"/>
    </source>
</evidence>
<evidence type="ECO:0000256" key="6">
    <source>
        <dbReference type="ARBA" id="ARBA00022801"/>
    </source>
</evidence>
<evidence type="ECO:0000256" key="9">
    <source>
        <dbReference type="ARBA" id="ARBA00047989"/>
    </source>
</evidence>
<comment type="caution">
    <text evidence="13">The sequence shown here is derived from an EMBL/GenBank/DDBJ whole genome shotgun (WGS) entry which is preliminary data.</text>
</comment>
<dbReference type="InterPro" id="IPR038371">
    <property type="entry name" value="Cu_polyphenol_OxRdtase_sf"/>
</dbReference>
<proteinExistence type="inferred from homology"/>
<dbReference type="RefSeq" id="WP_113860455.1">
    <property type="nucleotide sequence ID" value="NZ_PDCG01000005.1"/>
</dbReference>
<comment type="catalytic activity">
    <reaction evidence="9">
        <text>adenosine + H2O + H(+) = inosine + NH4(+)</text>
        <dbReference type="Rhea" id="RHEA:24408"/>
        <dbReference type="ChEBI" id="CHEBI:15377"/>
        <dbReference type="ChEBI" id="CHEBI:15378"/>
        <dbReference type="ChEBI" id="CHEBI:16335"/>
        <dbReference type="ChEBI" id="CHEBI:17596"/>
        <dbReference type="ChEBI" id="CHEBI:28938"/>
        <dbReference type="EC" id="3.5.4.4"/>
    </reaction>
    <physiologicalReaction direction="left-to-right" evidence="9">
        <dbReference type="Rhea" id="RHEA:24409"/>
    </physiologicalReaction>
</comment>
<accession>A0A366K7H3</accession>
<comment type="function">
    <text evidence="2">Purine nucleoside enzyme that catalyzes the phosphorolysis of adenosine and inosine nucleosides, yielding D-ribose 1-phosphate and the respective free bases, adenine and hypoxanthine. Also catalyzes the phosphorolysis of S-methyl-5'-thioadenosine into adenine and S-methyl-5-thio-alpha-D-ribose 1-phosphate. Also has adenosine deaminase activity.</text>
</comment>
<comment type="similarity">
    <text evidence="3">Belongs to the purine nucleoside phosphorylase YfiH/LACC1 family.</text>
</comment>
<protein>
    <submittedName>
        <fullName evidence="13">Copper oxidase</fullName>
    </submittedName>
</protein>
<comment type="catalytic activity">
    <reaction evidence="11">
        <text>S-methyl-5'-thioadenosine + phosphate = 5-(methylsulfanyl)-alpha-D-ribose 1-phosphate + adenine</text>
        <dbReference type="Rhea" id="RHEA:11852"/>
        <dbReference type="ChEBI" id="CHEBI:16708"/>
        <dbReference type="ChEBI" id="CHEBI:17509"/>
        <dbReference type="ChEBI" id="CHEBI:43474"/>
        <dbReference type="ChEBI" id="CHEBI:58533"/>
        <dbReference type="EC" id="2.4.2.28"/>
    </reaction>
    <physiologicalReaction direction="left-to-right" evidence="11">
        <dbReference type="Rhea" id="RHEA:11853"/>
    </physiologicalReaction>
</comment>
<keyword evidence="4" id="KW-0808">Transferase</keyword>
<comment type="catalytic activity">
    <reaction evidence="1">
        <text>inosine + phosphate = alpha-D-ribose 1-phosphate + hypoxanthine</text>
        <dbReference type="Rhea" id="RHEA:27646"/>
        <dbReference type="ChEBI" id="CHEBI:17368"/>
        <dbReference type="ChEBI" id="CHEBI:17596"/>
        <dbReference type="ChEBI" id="CHEBI:43474"/>
        <dbReference type="ChEBI" id="CHEBI:57720"/>
        <dbReference type="EC" id="2.4.2.1"/>
    </reaction>
    <physiologicalReaction direction="left-to-right" evidence="1">
        <dbReference type="Rhea" id="RHEA:27647"/>
    </physiologicalReaction>
</comment>
<feature type="compositionally biased region" description="Polar residues" evidence="12">
    <location>
        <begin position="148"/>
        <end position="159"/>
    </location>
</feature>
<dbReference type="InterPro" id="IPR003730">
    <property type="entry name" value="Cu_polyphenol_OxRdtase"/>
</dbReference>
<evidence type="ECO:0000256" key="10">
    <source>
        <dbReference type="ARBA" id="ARBA00048968"/>
    </source>
</evidence>
<keyword evidence="14" id="KW-1185">Reference proteome</keyword>
<reference evidence="13 14" key="1">
    <citation type="submission" date="2017-10" db="EMBL/GenBank/DDBJ databases">
        <title>Bifidobacterium xylocopum sp. nov. and Bifidobacterium aemilianum sp. nov., from the carpenter bee (Xylocopa violacea) digestive tract.</title>
        <authorList>
            <person name="Alberoni D."/>
            <person name="Baffoni L."/>
            <person name="Di Gioia D."/>
            <person name="Gaggia F."/>
            <person name="Biavati B."/>
        </authorList>
    </citation>
    <scope>NUCLEOTIDE SEQUENCE [LARGE SCALE GENOMIC DNA]</scope>
    <source>
        <strain evidence="13 14">XV10</strain>
    </source>
</reference>
<evidence type="ECO:0000256" key="11">
    <source>
        <dbReference type="ARBA" id="ARBA00049893"/>
    </source>
</evidence>
<keyword evidence="6" id="KW-0378">Hydrolase</keyword>
<dbReference type="Gene3D" id="3.60.140.10">
    <property type="entry name" value="CNF1/YfiH-like putative cysteine hydrolases"/>
    <property type="match status" value="1"/>
</dbReference>
<dbReference type="PANTHER" id="PTHR30616">
    <property type="entry name" value="UNCHARACTERIZED PROTEIN YFIH"/>
    <property type="match status" value="1"/>
</dbReference>
<evidence type="ECO:0000256" key="5">
    <source>
        <dbReference type="ARBA" id="ARBA00022723"/>
    </source>
</evidence>
<gene>
    <name evidence="13" type="ORF">CRD60_06405</name>
</gene>
<evidence type="ECO:0000313" key="13">
    <source>
        <dbReference type="EMBL" id="RBP97614.1"/>
    </source>
</evidence>
<dbReference type="GO" id="GO:0016787">
    <property type="term" value="F:hydrolase activity"/>
    <property type="evidence" value="ECO:0007669"/>
    <property type="project" value="UniProtKB-KW"/>
</dbReference>
<evidence type="ECO:0000256" key="7">
    <source>
        <dbReference type="ARBA" id="ARBA00022833"/>
    </source>
</evidence>
<sequence length="375" mass="38566">MSSEAVDVWAGQPGDQAIVDSSALSPTDKAGRAIPVTIPIALAPGVKVVYTTRLGGVSQGDFASCNLGGKGGEDPALVQANREALAQELGVDVALVSQVHSGRAVDMDELLVSPAAKVSPAFSSPAEGVDGPRLIDHSGGALAAEASPVSSGQSHQDGSPEQMPGAGRVIEADAQVSSQKGLALGVFAADCLPVLLADPEAGLIAAAHCGRKGLQRGIIASTVELMVAKGGRTGRMVATLGPCICGDCYEVGADLADDFDAQFPGSFGLSRFGGPSIDLALAARQGLAKAGIPRDSLIDSSRRVAAATQYLAADQELADLSRQDGEGMPDLAERLGEIHHSLCTLENPLWYSHRRAALAHKLREGRMLALIVRED</sequence>
<keyword evidence="7" id="KW-0862">Zinc</keyword>
<dbReference type="CDD" id="cd16833">
    <property type="entry name" value="YfiH"/>
    <property type="match status" value="1"/>
</dbReference>
<organism evidence="13 14">
    <name type="scientific">Bifidobacterium aemilianum</name>
    <dbReference type="NCBI Taxonomy" id="2493120"/>
    <lineage>
        <taxon>Bacteria</taxon>
        <taxon>Bacillati</taxon>
        <taxon>Actinomycetota</taxon>
        <taxon>Actinomycetes</taxon>
        <taxon>Bifidobacteriales</taxon>
        <taxon>Bifidobacteriaceae</taxon>
        <taxon>Bifidobacterium</taxon>
    </lineage>
</organism>
<evidence type="ECO:0000256" key="3">
    <source>
        <dbReference type="ARBA" id="ARBA00007353"/>
    </source>
</evidence>
<dbReference type="EMBL" id="PDCG01000005">
    <property type="protein sequence ID" value="RBP97614.1"/>
    <property type="molecule type" value="Genomic_DNA"/>
</dbReference>
<evidence type="ECO:0000256" key="1">
    <source>
        <dbReference type="ARBA" id="ARBA00000553"/>
    </source>
</evidence>
<dbReference type="InterPro" id="IPR011324">
    <property type="entry name" value="Cytotoxic_necrot_fac-like_cat"/>
</dbReference>
<dbReference type="GO" id="GO:0017061">
    <property type="term" value="F:S-methyl-5-thioadenosine phosphorylase activity"/>
    <property type="evidence" value="ECO:0007669"/>
    <property type="project" value="UniProtKB-EC"/>
</dbReference>
<dbReference type="GO" id="GO:0005507">
    <property type="term" value="F:copper ion binding"/>
    <property type="evidence" value="ECO:0007669"/>
    <property type="project" value="TreeGrafter"/>
</dbReference>
<dbReference type="SUPFAM" id="SSF64438">
    <property type="entry name" value="CNF1/YfiH-like putative cysteine hydrolases"/>
    <property type="match status" value="1"/>
</dbReference>